<dbReference type="Proteomes" id="UP000663508">
    <property type="component" value="Plasmid pVL1_2"/>
</dbReference>
<feature type="region of interest" description="Disordered" evidence="2">
    <location>
        <begin position="181"/>
        <end position="228"/>
    </location>
</feature>
<name>A0A8H8X049_9HYPH</name>
<evidence type="ECO:0000259" key="3">
    <source>
        <dbReference type="Pfam" id="PF10145"/>
    </source>
</evidence>
<organism evidence="4 5">
    <name type="scientific">Methylobacterium indicum</name>
    <dbReference type="NCBI Taxonomy" id="1775910"/>
    <lineage>
        <taxon>Bacteria</taxon>
        <taxon>Pseudomonadati</taxon>
        <taxon>Pseudomonadota</taxon>
        <taxon>Alphaproteobacteria</taxon>
        <taxon>Hyphomicrobiales</taxon>
        <taxon>Methylobacteriaceae</taxon>
        <taxon>Methylobacterium</taxon>
    </lineage>
</organism>
<evidence type="ECO:0000313" key="5">
    <source>
        <dbReference type="Proteomes" id="UP000663508"/>
    </source>
</evidence>
<feature type="domain" description="Phage tail tape measure protein" evidence="3">
    <location>
        <begin position="447"/>
        <end position="646"/>
    </location>
</feature>
<feature type="region of interest" description="Disordered" evidence="2">
    <location>
        <begin position="1374"/>
        <end position="1477"/>
    </location>
</feature>
<feature type="compositionally biased region" description="Basic and acidic residues" evidence="2">
    <location>
        <begin position="1460"/>
        <end position="1477"/>
    </location>
</feature>
<feature type="compositionally biased region" description="Basic and acidic residues" evidence="2">
    <location>
        <begin position="201"/>
        <end position="228"/>
    </location>
</feature>
<evidence type="ECO:0000256" key="2">
    <source>
        <dbReference type="SAM" id="MobiDB-lite"/>
    </source>
</evidence>
<protein>
    <recommendedName>
        <fullName evidence="3">Phage tail tape measure protein domain-containing protein</fullName>
    </recommendedName>
</protein>
<evidence type="ECO:0000313" key="4">
    <source>
        <dbReference type="EMBL" id="BCM87895.1"/>
    </source>
</evidence>
<proteinExistence type="predicted"/>
<keyword evidence="1" id="KW-0175">Coiled coil</keyword>
<sequence length="1477" mass="156399">MSDNNEKIGVKVEVEGASDLKKVRASIAETEAELKKLANSSKVSFTKTQSLVKGISKEMSALGVATEKVLIPGDKLSKQWAARGRAGRITNEVISEMNQRLTQHSKILKSGGEISKKAFAQMAADIRGAIAMETGLGKAAERRSELQLKASNLAIRAKEAENRVALKTKEIEANLEIERGRAHRAQGRRYDSAESQARRAASAEKKRQDDLNRQRIRAQRDAERERNYTARHGAGFNNAYGNSRRFMNRQTGLLAYRSSLEEARGAEGIQAMRNATAAALRRYRTEMQGIRTNQRLTGIVDQEAQDRALKRFQTEQKNARANYGVRMSLARAEQQQLDRAERGRIKQERERLRERRAAFNQAYSGVTTVGAGASRMRNAMLVPAAIAAGGIAATGAAVRTGIGARMSTDTAETNLRMFGGEGTTMMSQAKVKEIREGWLDKEALRNGMSVPSAMNAYTEVLKAGIPKEQAGDVTKKILEATAGMDLNVPETTKLVGRLAQLTKQGPDGIGDMLNSMGIVAAETAADSNELVSSLRRGAGALSNKNFKVSDLTAFTGVGISAGIQEGMAGTFIEHQQRDLLNAKYARGQEAKDLNKAFGMLGMGSRGAVSAATAKDPAGTLEKLYTKLGEIAEKDPVKANLIASLIGKDEWGGKMLMMAQSRDKIRSTRQAANDPNNKGFLATLKGEKLGSWAGMWNTTKATFQLFWEKFGMGFDGILREVTTYFAELGQNFDWNKVTLHVQAFMDGLKEGFGVRTWRELIDNIVGTGGSRDFIAQVKSFGRGVAEGITWFVNLVKKILGYFGINGQTDAQTMGSFASKLLLVSASLIAIAPFLSVFSGLAGGIMLLYGALKIGAGVYTAARTFLGKTPGELKNSTVTEVSPGEFKPAEAAKPGGPGVRLSEAPSAAEATKGGNGLTSLWLLYEWMKSNATGNKAAEDKILSRPDVWQRSPSGAATVQRQSFSNEAPTLRSLVQKASVSSSREHEEPTLRSMIQTAALSNMSERMGGLVQYASLGGNLGSALGSFSNNAGGSGTGGGGSFGGGGSGPLLGNQTPGTALGNVGIGRRGIIGGGGGGNGAPFSVPDSVPMTPAERNTLGLILKYEGGYKNQMNYVGKSQGLDPATPKGYTAQGYYQMLNSNWRRIAPKLGINTPNAMASSLEDQTKVALHLLRNGGVGNWANFNPRLKAAIARGEVAPTGMVPNLGGGGDGGGSGSGVGQYAGLRVKGAQATGGGGAHVGTTDLARAIQGDLPGGVKHFAAFNDHYHKGTSSKHASGLAFDTSLKDPSQSVAAANAIREKLKAAGLQANDFKVIDEYLNPSSRATGGHIHTQFNSAEAAAKYRQYAESMKKSTAVASKAAVDPDRFKTIAAPGDSISGGWKPGAGGNAKAIEGASRAPLPSARMNPDEATRNVPLEPSRTDPAMGRRAEAGGGGGGGGGGSPQIIIQGHNGDPEALANAVQRRLSERMARRTTEVEHNWG</sequence>
<feature type="coiled-coil region" evidence="1">
    <location>
        <begin position="143"/>
        <end position="170"/>
    </location>
</feature>
<accession>A0A8H8X049</accession>
<gene>
    <name evidence="4" type="ORF">mvi_63560</name>
</gene>
<evidence type="ECO:0000256" key="1">
    <source>
        <dbReference type="SAM" id="Coils"/>
    </source>
</evidence>
<geneLocation type="plasmid" evidence="4 5">
    <name>pVL1_2</name>
</geneLocation>
<dbReference type="KEGG" id="mind:mvi_63560"/>
<feature type="coiled-coil region" evidence="1">
    <location>
        <begin position="330"/>
        <end position="362"/>
    </location>
</feature>
<keyword evidence="4" id="KW-0614">Plasmid</keyword>
<feature type="compositionally biased region" description="Gly residues" evidence="2">
    <location>
        <begin position="1427"/>
        <end position="1438"/>
    </location>
</feature>
<feature type="region of interest" description="Disordered" evidence="2">
    <location>
        <begin position="884"/>
        <end position="910"/>
    </location>
</feature>
<dbReference type="InterPro" id="IPR010090">
    <property type="entry name" value="Phage_tape_meas"/>
</dbReference>
<dbReference type="EMBL" id="AP024147">
    <property type="protein sequence ID" value="BCM87895.1"/>
    <property type="molecule type" value="Genomic_DNA"/>
</dbReference>
<reference evidence="4" key="1">
    <citation type="submission" date="2020-11" db="EMBL/GenBank/DDBJ databases">
        <title>Complete genome sequence of a novel pathogenic Methylobacterium strain isolated from rice in Vietnam.</title>
        <authorList>
            <person name="Lai K."/>
            <person name="Okazaki S."/>
            <person name="Higashi K."/>
            <person name="Mori H."/>
            <person name="Toyoda A."/>
            <person name="Kurokawa K."/>
        </authorList>
    </citation>
    <scope>NUCLEOTIDE SEQUENCE</scope>
    <source>
        <strain evidence="4">VL1</strain>
        <plasmid evidence="4">pVL1_2</plasmid>
    </source>
</reference>
<dbReference type="Pfam" id="PF10145">
    <property type="entry name" value="PhageMin_Tail"/>
    <property type="match status" value="1"/>
</dbReference>